<dbReference type="Proteomes" id="UP000070252">
    <property type="component" value="Unassembled WGS sequence"/>
</dbReference>
<sequence>MTEAAQKIVKFGFEAYKVMQKIGMKPEDNLPKQILESGMYEDLVHYGMVKSMMITLRRTFVQ</sequence>
<evidence type="ECO:0000313" key="2">
    <source>
        <dbReference type="Proteomes" id="UP000070252"/>
    </source>
</evidence>
<dbReference type="EMBL" id="LIPY01000124">
    <property type="protein sequence ID" value="KWX69805.1"/>
    <property type="molecule type" value="Genomic_DNA"/>
</dbReference>
<keyword evidence="2" id="KW-1185">Reference proteome</keyword>
<dbReference type="SUPFAM" id="SSF55729">
    <property type="entry name" value="Acyl-CoA N-acyltransferases (Nat)"/>
    <property type="match status" value="1"/>
</dbReference>
<organism evidence="1 2">
    <name type="scientific">Paenibacillus jilunlii</name>
    <dbReference type="NCBI Taxonomy" id="682956"/>
    <lineage>
        <taxon>Bacteria</taxon>
        <taxon>Bacillati</taxon>
        <taxon>Bacillota</taxon>
        <taxon>Bacilli</taxon>
        <taxon>Bacillales</taxon>
        <taxon>Paenibacillaceae</taxon>
        <taxon>Paenibacillus</taxon>
    </lineage>
</organism>
<dbReference type="RefSeq" id="WP_062528198.1">
    <property type="nucleotide sequence ID" value="NZ_CP048429.1"/>
</dbReference>
<comment type="caution">
    <text evidence="1">The sequence shown here is derived from an EMBL/GenBank/DDBJ whole genome shotgun (WGS) entry which is preliminary data.</text>
</comment>
<dbReference type="InterPro" id="IPR016181">
    <property type="entry name" value="Acyl_CoA_acyltransferase"/>
</dbReference>
<protein>
    <submittedName>
        <fullName evidence="1">Uncharacterized protein</fullName>
    </submittedName>
</protein>
<reference evidence="1 2" key="1">
    <citation type="submission" date="2015-08" db="EMBL/GenBank/DDBJ databases">
        <title>Genome of Paenibacillus jilunlii.</title>
        <authorList>
            <person name="Sant'Anna F.H."/>
            <person name="Ambrosini A."/>
            <person name="Souza R."/>
            <person name="Bach E."/>
            <person name="Fernandes G."/>
            <person name="Balsanelli E."/>
            <person name="Baura V.A."/>
            <person name="Pedrosa F.O."/>
            <person name="Souza E.M."/>
            <person name="Passaglia L."/>
        </authorList>
    </citation>
    <scope>NUCLEOTIDE SEQUENCE [LARGE SCALE GENOMIC DNA]</scope>
    <source>
        <strain evidence="1 2">DSM 23019</strain>
    </source>
</reference>
<accession>A0ABR5SLK0</accession>
<proteinExistence type="predicted"/>
<name>A0ABR5SLK0_9BACL</name>
<gene>
    <name evidence="1" type="ORF">AML91_28935</name>
</gene>
<evidence type="ECO:0000313" key="1">
    <source>
        <dbReference type="EMBL" id="KWX69805.1"/>
    </source>
</evidence>